<dbReference type="PANTHER" id="PTHR35735">
    <property type="entry name" value="PROTEIN NIM1-INTERACTING 2"/>
    <property type="match status" value="1"/>
</dbReference>
<feature type="region of interest" description="Disordered" evidence="1">
    <location>
        <begin position="1"/>
        <end position="40"/>
    </location>
</feature>
<organism evidence="2 3">
    <name type="scientific">Hibiscus syriacus</name>
    <name type="common">Rose of Sharon</name>
    <dbReference type="NCBI Taxonomy" id="106335"/>
    <lineage>
        <taxon>Eukaryota</taxon>
        <taxon>Viridiplantae</taxon>
        <taxon>Streptophyta</taxon>
        <taxon>Embryophyta</taxon>
        <taxon>Tracheophyta</taxon>
        <taxon>Spermatophyta</taxon>
        <taxon>Magnoliopsida</taxon>
        <taxon>eudicotyledons</taxon>
        <taxon>Gunneridae</taxon>
        <taxon>Pentapetalae</taxon>
        <taxon>rosids</taxon>
        <taxon>malvids</taxon>
        <taxon>Malvales</taxon>
        <taxon>Malvaceae</taxon>
        <taxon>Malvoideae</taxon>
        <taxon>Hibiscus</taxon>
    </lineage>
</organism>
<sequence>MESEKRKGRDDGKRAKGGEPAAVAEEEVEGRSTEGGRSTVVKEEEVEEFFAILKRIRVAVKYFDKAEAGGSEVKVTGNPWRLRFVLEDFDGDKNQDDCEEDTGFDLNLKPDVSKPEN</sequence>
<protein>
    <submittedName>
        <fullName evidence="2">Uncharacterized protein</fullName>
    </submittedName>
</protein>
<comment type="caution">
    <text evidence="2">The sequence shown here is derived from an EMBL/GenBank/DDBJ whole genome shotgun (WGS) entry which is preliminary data.</text>
</comment>
<evidence type="ECO:0000256" key="1">
    <source>
        <dbReference type="SAM" id="MobiDB-lite"/>
    </source>
</evidence>
<name>A0A6A3AL85_HIBSY</name>
<dbReference type="PANTHER" id="PTHR35735:SF8">
    <property type="entry name" value="PROTEIN NIM1-INTERACTING 2"/>
    <property type="match status" value="1"/>
</dbReference>
<feature type="region of interest" description="Disordered" evidence="1">
    <location>
        <begin position="92"/>
        <end position="117"/>
    </location>
</feature>
<keyword evidence="3" id="KW-1185">Reference proteome</keyword>
<dbReference type="GO" id="GO:0010112">
    <property type="term" value="P:regulation of systemic acquired resistance"/>
    <property type="evidence" value="ECO:0007669"/>
    <property type="project" value="InterPro"/>
</dbReference>
<dbReference type="Proteomes" id="UP000436088">
    <property type="component" value="Unassembled WGS sequence"/>
</dbReference>
<dbReference type="InterPro" id="IPR034577">
    <property type="entry name" value="NIMIN-2"/>
</dbReference>
<reference evidence="2" key="1">
    <citation type="submission" date="2019-09" db="EMBL/GenBank/DDBJ databases">
        <title>Draft genome information of white flower Hibiscus syriacus.</title>
        <authorList>
            <person name="Kim Y.-M."/>
        </authorList>
    </citation>
    <scope>NUCLEOTIDE SEQUENCE [LARGE SCALE GENOMIC DNA]</scope>
    <source>
        <strain evidence="2">YM2019G1</strain>
    </source>
</reference>
<gene>
    <name evidence="2" type="ORF">F3Y22_tig00110429pilonHSYRG00839</name>
</gene>
<evidence type="ECO:0000313" key="2">
    <source>
        <dbReference type="EMBL" id="KAE8705360.1"/>
    </source>
</evidence>
<dbReference type="AlphaFoldDB" id="A0A6A3AL85"/>
<evidence type="ECO:0000313" key="3">
    <source>
        <dbReference type="Proteomes" id="UP000436088"/>
    </source>
</evidence>
<proteinExistence type="predicted"/>
<feature type="compositionally biased region" description="Basic and acidic residues" evidence="1">
    <location>
        <begin position="1"/>
        <end position="17"/>
    </location>
</feature>
<accession>A0A6A3AL85</accession>
<dbReference type="EMBL" id="VEPZ02000982">
    <property type="protein sequence ID" value="KAE8705360.1"/>
    <property type="molecule type" value="Genomic_DNA"/>
</dbReference>